<accession>D7CNZ1</accession>
<keyword evidence="4" id="KW-1185">Reference proteome</keyword>
<dbReference type="Gene3D" id="3.10.560.10">
    <property type="entry name" value="Outer membrane lipoprotein wza domain like"/>
    <property type="match status" value="1"/>
</dbReference>
<dbReference type="HOGENOM" id="CLU_052011_1_2_9"/>
<dbReference type="InterPro" id="IPR003583">
    <property type="entry name" value="Hlx-hairpin-Hlx_DNA-bd_motif"/>
</dbReference>
<evidence type="ECO:0000259" key="2">
    <source>
        <dbReference type="SMART" id="SM00278"/>
    </source>
</evidence>
<dbReference type="Pfam" id="PF12836">
    <property type="entry name" value="HHH_3"/>
    <property type="match status" value="1"/>
</dbReference>
<reference evidence="4" key="1">
    <citation type="journal article" date="2010" name="Stand. Genomic Sci.">
        <title>Complete genome sequence of Syntrophothermus lipocalidus type strain (TGB-C1T).</title>
        <authorList>
            <consortium name="US DOE Joint Genome Institute (JGI-PGF)"/>
            <person name="Djao O."/>
            <person name="Zhang X."/>
            <person name="Lucas S."/>
            <person name="Lapidus A."/>
            <person name="Glavina Del Rio T."/>
            <person name="Nolan M."/>
            <person name="Tice H."/>
            <person name="Cheng J."/>
            <person name="Han C."/>
            <person name="Tapia R."/>
            <person name="Goodwin L."/>
            <person name="Pitluck S."/>
            <person name="Liolios K."/>
            <person name="Ivanova N."/>
            <person name="Mavromatis K."/>
            <person name="Mikhailova N."/>
            <person name="Ovchinnikova G."/>
            <person name="Pati A."/>
            <person name="Brambilla E."/>
            <person name="Chen A."/>
            <person name="Palaniappan K."/>
            <person name="Land M."/>
            <person name="Hauser L."/>
            <person name="Chang Y."/>
            <person name="Jeffries C."/>
            <person name="Rohde M."/>
            <person name="Sikorski J."/>
            <person name="Spring S."/>
            <person name="Goker M."/>
            <person name="Detter J."/>
            <person name="Woyke T."/>
            <person name="Bristow J."/>
            <person name="Eisen J."/>
            <person name="Markowitz V."/>
            <person name="Hugenholtz P."/>
            <person name="Kyrpides N."/>
            <person name="Klenk H."/>
        </authorList>
    </citation>
    <scope>NUCLEOTIDE SEQUENCE [LARGE SCALE GENOMIC DNA]</scope>
    <source>
        <strain evidence="4">DSM 12680 / TGB-C1</strain>
    </source>
</reference>
<keyword evidence="1" id="KW-1133">Transmembrane helix</keyword>
<dbReference type="OrthoDB" id="9790239at2"/>
<evidence type="ECO:0000313" key="4">
    <source>
        <dbReference type="Proteomes" id="UP000000378"/>
    </source>
</evidence>
<dbReference type="Proteomes" id="UP000000378">
    <property type="component" value="Chromosome"/>
</dbReference>
<reference evidence="3 4" key="2">
    <citation type="journal article" date="2010" name="Stand. Genomic Sci.">
        <title>Complete genome sequence of Syntrophothermus lipocalidus type strain (TGB-C1).</title>
        <authorList>
            <person name="Djao O.D."/>
            <person name="Zhang X."/>
            <person name="Lucas S."/>
            <person name="Lapidus A."/>
            <person name="Del Rio T.G."/>
            <person name="Nolan M."/>
            <person name="Tice H."/>
            <person name="Cheng J.F."/>
            <person name="Han C."/>
            <person name="Tapia R."/>
            <person name="Goodwin L."/>
            <person name="Pitluck S."/>
            <person name="Liolios K."/>
            <person name="Ivanova N."/>
            <person name="Mavromatis K."/>
            <person name="Mikhailova N."/>
            <person name="Ovchinnikova G."/>
            <person name="Pati A."/>
            <person name="Brambilla E."/>
            <person name="Chen A."/>
            <person name="Palaniappan K."/>
            <person name="Land M."/>
            <person name="Hauser L."/>
            <person name="Chang Y.J."/>
            <person name="Jeffries C.D."/>
            <person name="Rohde M."/>
            <person name="Sikorski J."/>
            <person name="Spring S."/>
            <person name="Goker M."/>
            <person name="Detter J.C."/>
            <person name="Woyke T."/>
            <person name="Bristow J."/>
            <person name="Eisen J.A."/>
            <person name="Markowitz V."/>
            <person name="Hugenholtz P."/>
            <person name="Kyrpides N.C."/>
            <person name="Klenk H.P."/>
        </authorList>
    </citation>
    <scope>NUCLEOTIDE SEQUENCE [LARGE SCALE GENOMIC DNA]</scope>
    <source>
        <strain evidence="4">DSM 12680 / TGB-C1</strain>
    </source>
</reference>
<evidence type="ECO:0000256" key="1">
    <source>
        <dbReference type="SAM" id="Phobius"/>
    </source>
</evidence>
<dbReference type="GO" id="GO:0015627">
    <property type="term" value="C:type II protein secretion system complex"/>
    <property type="evidence" value="ECO:0007669"/>
    <property type="project" value="TreeGrafter"/>
</dbReference>
<dbReference type="InterPro" id="IPR019554">
    <property type="entry name" value="Soluble_ligand-bd"/>
</dbReference>
<evidence type="ECO:0000313" key="3">
    <source>
        <dbReference type="EMBL" id="ADI02426.1"/>
    </source>
</evidence>
<dbReference type="PANTHER" id="PTHR21180">
    <property type="entry name" value="ENDONUCLEASE/EXONUCLEASE/PHOSPHATASE FAMILY DOMAIN-CONTAINING PROTEIN 1"/>
    <property type="match status" value="1"/>
</dbReference>
<dbReference type="KEGG" id="slp:Slip_1667"/>
<dbReference type="AlphaFoldDB" id="D7CNZ1"/>
<dbReference type="eggNOG" id="COG1555">
    <property type="taxonomic scope" value="Bacteria"/>
</dbReference>
<feature type="domain" description="Helix-hairpin-helix DNA-binding motif class 1" evidence="2">
    <location>
        <begin position="182"/>
        <end position="201"/>
    </location>
</feature>
<dbReference type="Gene3D" id="1.10.150.280">
    <property type="entry name" value="AF1531-like domain"/>
    <property type="match status" value="1"/>
</dbReference>
<dbReference type="InterPro" id="IPR004509">
    <property type="entry name" value="Competence_ComEA_HhH"/>
</dbReference>
<dbReference type="SMART" id="SM00278">
    <property type="entry name" value="HhH1"/>
    <property type="match status" value="2"/>
</dbReference>
<dbReference type="PANTHER" id="PTHR21180:SF32">
    <property type="entry name" value="ENDONUCLEASE_EXONUCLEASE_PHOSPHATASE FAMILY DOMAIN-CONTAINING PROTEIN 1"/>
    <property type="match status" value="1"/>
</dbReference>
<protein>
    <submittedName>
        <fullName evidence="3">Competence protein ComEA helix-hairpin-helix repeat protein</fullName>
    </submittedName>
</protein>
<sequence length="205" mass="22328">MLGEDARVKKALAVVAAVVIFFIGFKYADYRHNRAGGEELQTEEVVVEETAQKTVEEKEEPVPIFVHVTGAVENPGVFQMNSGDRVFQVLEKAHPTAQADINQLNLAQTLVDGGKVVVPKLGEQLPETATAANSLGFDTGGKVNINTASVNELDQRLPGIGPSLAQRIVDYRQRNGGFKAPEEIMEVSGIGDKRYEQIKDLITVR</sequence>
<dbReference type="InterPro" id="IPR010994">
    <property type="entry name" value="RuvA_2-like"/>
</dbReference>
<dbReference type="EMBL" id="CP002048">
    <property type="protein sequence ID" value="ADI02426.1"/>
    <property type="molecule type" value="Genomic_DNA"/>
</dbReference>
<dbReference type="InterPro" id="IPR051675">
    <property type="entry name" value="Endo/Exo/Phosphatase_dom_1"/>
</dbReference>
<keyword evidence="1" id="KW-0812">Transmembrane</keyword>
<dbReference type="GO" id="GO:0006281">
    <property type="term" value="P:DNA repair"/>
    <property type="evidence" value="ECO:0007669"/>
    <property type="project" value="InterPro"/>
</dbReference>
<gene>
    <name evidence="3" type="ordered locus">Slip_1667</name>
</gene>
<dbReference type="GO" id="GO:0015628">
    <property type="term" value="P:protein secretion by the type II secretion system"/>
    <property type="evidence" value="ECO:0007669"/>
    <property type="project" value="TreeGrafter"/>
</dbReference>
<dbReference type="NCBIfam" id="TIGR00426">
    <property type="entry name" value="competence protein ComEA helix-hairpin-helix repeat region"/>
    <property type="match status" value="1"/>
</dbReference>
<feature type="transmembrane region" description="Helical" evidence="1">
    <location>
        <begin position="12"/>
        <end position="28"/>
    </location>
</feature>
<name>D7CNZ1_SYNLT</name>
<dbReference type="SUPFAM" id="SSF47781">
    <property type="entry name" value="RuvA domain 2-like"/>
    <property type="match status" value="1"/>
</dbReference>
<organism evidence="3 4">
    <name type="scientific">Syntrophothermus lipocalidus (strain DSM 12680 / TGB-C1)</name>
    <dbReference type="NCBI Taxonomy" id="643648"/>
    <lineage>
        <taxon>Bacteria</taxon>
        <taxon>Bacillati</taxon>
        <taxon>Bacillota</taxon>
        <taxon>Clostridia</taxon>
        <taxon>Eubacteriales</taxon>
        <taxon>Syntrophomonadaceae</taxon>
        <taxon>Syntrophothermus</taxon>
    </lineage>
</organism>
<feature type="domain" description="Helix-hairpin-helix DNA-binding motif class 1" evidence="2">
    <location>
        <begin position="152"/>
        <end position="171"/>
    </location>
</feature>
<keyword evidence="1" id="KW-0472">Membrane</keyword>
<dbReference type="RefSeq" id="WP_013175828.1">
    <property type="nucleotide sequence ID" value="NC_014220.1"/>
</dbReference>
<dbReference type="Pfam" id="PF10531">
    <property type="entry name" value="SLBB"/>
    <property type="match status" value="1"/>
</dbReference>
<dbReference type="GO" id="GO:0003677">
    <property type="term" value="F:DNA binding"/>
    <property type="evidence" value="ECO:0007669"/>
    <property type="project" value="InterPro"/>
</dbReference>
<dbReference type="STRING" id="643648.Slip_1667"/>
<proteinExistence type="predicted"/>